<accession>A0ABS5I383</accession>
<protein>
    <submittedName>
        <fullName evidence="1">DUF2835 family protein</fullName>
    </submittedName>
</protein>
<dbReference type="RefSeq" id="WP_153663644.1">
    <property type="nucleotide sequence ID" value="NZ_JAAIKR010000005.1"/>
</dbReference>
<dbReference type="InterPro" id="IPR021363">
    <property type="entry name" value="DUF2835"/>
</dbReference>
<dbReference type="Proteomes" id="UP000811844">
    <property type="component" value="Unassembled WGS sequence"/>
</dbReference>
<comment type="caution">
    <text evidence="1">The sequence shown here is derived from an EMBL/GenBank/DDBJ whole genome shotgun (WGS) entry which is preliminary data.</text>
</comment>
<gene>
    <name evidence="1" type="ORF">G3R48_07625</name>
</gene>
<dbReference type="Pfam" id="PF11197">
    <property type="entry name" value="DUF2835"/>
    <property type="match status" value="1"/>
</dbReference>
<name>A0ABS5I383_9GAMM</name>
<sequence length="71" mass="8511">MQFYFTCQISYDKYLYYYKGYADKIEVRDITGQYLHVNAKYFKPYLTRNGINGQFRLLVDAKGNFISLDKV</sequence>
<organism evidence="1 2">
    <name type="scientific">Shewanella intestini</name>
    <dbReference type="NCBI Taxonomy" id="2017544"/>
    <lineage>
        <taxon>Bacteria</taxon>
        <taxon>Pseudomonadati</taxon>
        <taxon>Pseudomonadota</taxon>
        <taxon>Gammaproteobacteria</taxon>
        <taxon>Alteromonadales</taxon>
        <taxon>Shewanellaceae</taxon>
        <taxon>Shewanella</taxon>
    </lineage>
</organism>
<reference evidence="1 2" key="1">
    <citation type="submission" date="2020-02" db="EMBL/GenBank/DDBJ databases">
        <title>Shewanella WXL01 sp. nov., a marine bacterium isolated from green algae in Luhuitou Fringing Reef (Northern South China Sea).</title>
        <authorList>
            <person name="Wang X."/>
        </authorList>
    </citation>
    <scope>NUCLEOTIDE SEQUENCE [LARGE SCALE GENOMIC DNA]</scope>
    <source>
        <strain evidence="1 2">MCCC 1A01895</strain>
    </source>
</reference>
<proteinExistence type="predicted"/>
<evidence type="ECO:0000313" key="2">
    <source>
        <dbReference type="Proteomes" id="UP000811844"/>
    </source>
</evidence>
<evidence type="ECO:0000313" key="1">
    <source>
        <dbReference type="EMBL" id="MBR9727855.1"/>
    </source>
</evidence>
<keyword evidence="2" id="KW-1185">Reference proteome</keyword>
<dbReference type="EMBL" id="JAAIKR010000005">
    <property type="protein sequence ID" value="MBR9727855.1"/>
    <property type="molecule type" value="Genomic_DNA"/>
</dbReference>